<protein>
    <submittedName>
        <fullName evidence="2">Uncharacterized protein</fullName>
    </submittedName>
</protein>
<reference evidence="2 3" key="1">
    <citation type="journal article" date="2024" name="Nat. Commun.">
        <title>Phylogenomics reveals the evolutionary origins of lichenization in chlorophyte algae.</title>
        <authorList>
            <person name="Puginier C."/>
            <person name="Libourel C."/>
            <person name="Otte J."/>
            <person name="Skaloud P."/>
            <person name="Haon M."/>
            <person name="Grisel S."/>
            <person name="Petersen M."/>
            <person name="Berrin J.G."/>
            <person name="Delaux P.M."/>
            <person name="Dal Grande F."/>
            <person name="Keller J."/>
        </authorList>
    </citation>
    <scope>NUCLEOTIDE SEQUENCE [LARGE SCALE GENOMIC DNA]</scope>
    <source>
        <strain evidence="2 3">SAG 2523</strain>
    </source>
</reference>
<feature type="compositionally biased region" description="Polar residues" evidence="1">
    <location>
        <begin position="14"/>
        <end position="24"/>
    </location>
</feature>
<evidence type="ECO:0000256" key="1">
    <source>
        <dbReference type="SAM" id="MobiDB-lite"/>
    </source>
</evidence>
<organism evidence="2 3">
    <name type="scientific">Apatococcus fuscideae</name>
    <dbReference type="NCBI Taxonomy" id="2026836"/>
    <lineage>
        <taxon>Eukaryota</taxon>
        <taxon>Viridiplantae</taxon>
        <taxon>Chlorophyta</taxon>
        <taxon>core chlorophytes</taxon>
        <taxon>Trebouxiophyceae</taxon>
        <taxon>Chlorellales</taxon>
        <taxon>Chlorellaceae</taxon>
        <taxon>Apatococcus</taxon>
    </lineage>
</organism>
<dbReference type="InterPro" id="IPR029063">
    <property type="entry name" value="SAM-dependent_MTases_sf"/>
</dbReference>
<evidence type="ECO:0000313" key="3">
    <source>
        <dbReference type="Proteomes" id="UP001485043"/>
    </source>
</evidence>
<dbReference type="Gene3D" id="3.40.50.150">
    <property type="entry name" value="Vaccinia Virus protein VP39"/>
    <property type="match status" value="1"/>
</dbReference>
<accession>A0AAW1T165</accession>
<comment type="caution">
    <text evidence="2">The sequence shown here is derived from an EMBL/GenBank/DDBJ whole genome shotgun (WGS) entry which is preliminary data.</text>
</comment>
<name>A0AAW1T165_9CHLO</name>
<keyword evidence="3" id="KW-1185">Reference proteome</keyword>
<feature type="region of interest" description="Disordered" evidence="1">
    <location>
        <begin position="1"/>
        <end position="24"/>
    </location>
</feature>
<dbReference type="AlphaFoldDB" id="A0AAW1T165"/>
<dbReference type="EMBL" id="JALJOV010000609">
    <property type="protein sequence ID" value="KAK9862412.1"/>
    <property type="molecule type" value="Genomic_DNA"/>
</dbReference>
<gene>
    <name evidence="2" type="ORF">WJX84_005697</name>
</gene>
<dbReference type="Proteomes" id="UP001485043">
    <property type="component" value="Unassembled WGS sequence"/>
</dbReference>
<proteinExistence type="predicted"/>
<sequence length="413" mass="44071">MLCSHQRPARRGAPSSSPHLPFNSQHGRRILFSHSGFFQPYLLCRTVRQPPQKNPQKAGYCQIAHAGLLQTFSEAFGGTEGDPGHWNLSPEWFGNQGGSWGHNAGDIIFTQESQLGNGLVTVTTHPASSVSLSPQNMLAGDEDGQLSLTALAAANHEWRVLRFNSVTRQSVCRIVLPASGGPALPVPVCIATEYLKTMLASVAAGLRTHVLDGAAFVADAAASLHQNAADGSGFYDFAFIDTFDGSDDMPASLFGKGCAFLEGLAALLHPEHGAVIANLHGKLPPVNNSMLGQIRGRLPGWQNRHRRAKELPAATAVFDHAQSFRDALLTKTATAGCTYLISVPRQGNSVMVLARGHDQLSSASGQTRPQPMETSSCATNLAQQLSTAATLVGQAAGIKFQLGQRSCYNMWLL</sequence>
<evidence type="ECO:0000313" key="2">
    <source>
        <dbReference type="EMBL" id="KAK9862412.1"/>
    </source>
</evidence>